<dbReference type="OrthoDB" id="37659at2759"/>
<sequence length="265" mass="28719">MSIKSTVLIIGATSGIGRALARSIHAQGKKVIATGRNIERLSALAAELPELETDCWDFSDIHSLPNRVSKITSKYPNLDTVIVNAGIQNLYMFKDIQVGASKTINDEVTTNLTAPIVFCQAIIPFFIQAEKPCSIILISSGLAFVPVPFFPVYCPTKAALHSFAIAMRSQLHGTNINVTEVFPQYVETGLDDKFRDRMIEICGGPEKAPKAMPLADFTEKAMMKLDALEDGKPIQEIGVGAFPEAAVAAWRSSMGPWMARFGASG</sequence>
<comment type="caution">
    <text evidence="3">The sequence shown here is derived from an EMBL/GenBank/DDBJ whole genome shotgun (WGS) entry which is preliminary data.</text>
</comment>
<accession>A0A9P6SKX1</accession>
<dbReference type="EMBL" id="VNKQ01000018">
    <property type="protein sequence ID" value="KAG0645428.1"/>
    <property type="molecule type" value="Genomic_DNA"/>
</dbReference>
<dbReference type="SUPFAM" id="SSF51735">
    <property type="entry name" value="NAD(P)-binding Rossmann-fold domains"/>
    <property type="match status" value="1"/>
</dbReference>
<dbReference type="PANTHER" id="PTHR44196">
    <property type="entry name" value="DEHYDROGENASE/REDUCTASE SDR FAMILY MEMBER 7B"/>
    <property type="match status" value="1"/>
</dbReference>
<name>A0A9P6SKX1_9HELO</name>
<dbReference type="GO" id="GO:0016491">
    <property type="term" value="F:oxidoreductase activity"/>
    <property type="evidence" value="ECO:0007669"/>
    <property type="project" value="UniProtKB-KW"/>
</dbReference>
<dbReference type="GO" id="GO:0016020">
    <property type="term" value="C:membrane"/>
    <property type="evidence" value="ECO:0007669"/>
    <property type="project" value="TreeGrafter"/>
</dbReference>
<evidence type="ECO:0000256" key="2">
    <source>
        <dbReference type="ARBA" id="ARBA00023002"/>
    </source>
</evidence>
<keyword evidence="2" id="KW-0560">Oxidoreductase</keyword>
<evidence type="ECO:0000313" key="3">
    <source>
        <dbReference type="EMBL" id="KAG0645428.1"/>
    </source>
</evidence>
<evidence type="ECO:0000313" key="4">
    <source>
        <dbReference type="Proteomes" id="UP000785200"/>
    </source>
</evidence>
<protein>
    <submittedName>
        <fullName evidence="3">Oxidoreductase</fullName>
    </submittedName>
</protein>
<comment type="similarity">
    <text evidence="1">Belongs to the short-chain dehydrogenases/reductases (SDR) family.</text>
</comment>
<dbReference type="PRINTS" id="PR00081">
    <property type="entry name" value="GDHRDH"/>
</dbReference>
<dbReference type="AlphaFoldDB" id="A0A9P6SKX1"/>
<dbReference type="InterPro" id="IPR002347">
    <property type="entry name" value="SDR_fam"/>
</dbReference>
<evidence type="ECO:0000256" key="1">
    <source>
        <dbReference type="ARBA" id="ARBA00006484"/>
    </source>
</evidence>
<dbReference type="InterPro" id="IPR036291">
    <property type="entry name" value="NAD(P)-bd_dom_sf"/>
</dbReference>
<organism evidence="3 4">
    <name type="scientific">Hyphodiscus hymeniophilus</name>
    <dbReference type="NCBI Taxonomy" id="353542"/>
    <lineage>
        <taxon>Eukaryota</taxon>
        <taxon>Fungi</taxon>
        <taxon>Dikarya</taxon>
        <taxon>Ascomycota</taxon>
        <taxon>Pezizomycotina</taxon>
        <taxon>Leotiomycetes</taxon>
        <taxon>Helotiales</taxon>
        <taxon>Hyphodiscaceae</taxon>
        <taxon>Hyphodiscus</taxon>
    </lineage>
</organism>
<dbReference type="Gene3D" id="3.40.50.720">
    <property type="entry name" value="NAD(P)-binding Rossmann-like Domain"/>
    <property type="match status" value="1"/>
</dbReference>
<keyword evidence="4" id="KW-1185">Reference proteome</keyword>
<reference evidence="3" key="1">
    <citation type="submission" date="2019-07" db="EMBL/GenBank/DDBJ databases">
        <title>Hyphodiscus hymeniophilus genome sequencing and assembly.</title>
        <authorList>
            <person name="Kramer G."/>
            <person name="Nodwell J."/>
        </authorList>
    </citation>
    <scope>NUCLEOTIDE SEQUENCE</scope>
    <source>
        <strain evidence="3">ATCC 34498</strain>
    </source>
</reference>
<proteinExistence type="inferred from homology"/>
<dbReference type="Pfam" id="PF00106">
    <property type="entry name" value="adh_short"/>
    <property type="match status" value="1"/>
</dbReference>
<gene>
    <name evidence="3" type="ORF">D0Z07_8548</name>
</gene>
<dbReference type="Proteomes" id="UP000785200">
    <property type="component" value="Unassembled WGS sequence"/>
</dbReference>
<dbReference type="PANTHER" id="PTHR44196:SF1">
    <property type="entry name" value="DEHYDROGENASE_REDUCTASE SDR FAMILY MEMBER 7B"/>
    <property type="match status" value="1"/>
</dbReference>